<reference evidence="2" key="1">
    <citation type="submission" date="2023-03" db="EMBL/GenBank/DDBJ databases">
        <title>Andean soil-derived lignocellulolytic bacterial consortium as a source of novel taxa and putative plastic-active enzymes.</title>
        <authorList>
            <person name="Diaz-Garcia L."/>
            <person name="Chuvochina M."/>
            <person name="Feuerriegel G."/>
            <person name="Bunk B."/>
            <person name="Sproer C."/>
            <person name="Streit W.R."/>
            <person name="Rodriguez L.M."/>
            <person name="Overmann J."/>
            <person name="Jimenez D.J."/>
        </authorList>
    </citation>
    <scope>NUCLEOTIDE SEQUENCE</scope>
    <source>
        <strain evidence="2">MAG 833</strain>
    </source>
</reference>
<dbReference type="AlphaFoldDB" id="A0AAJ5X0V2"/>
<dbReference type="EMBL" id="CP119326">
    <property type="protein sequence ID" value="WEK40133.1"/>
    <property type="molecule type" value="Genomic_DNA"/>
</dbReference>
<keyword evidence="1" id="KW-1133">Transmembrane helix</keyword>
<gene>
    <name evidence="2" type="ORF">P0Y50_00600</name>
</gene>
<evidence type="ECO:0000313" key="2">
    <source>
        <dbReference type="EMBL" id="WEK40133.1"/>
    </source>
</evidence>
<proteinExistence type="predicted"/>
<dbReference type="Proteomes" id="UP001213664">
    <property type="component" value="Chromosome"/>
</dbReference>
<protein>
    <submittedName>
        <fullName evidence="2">Uncharacterized protein</fullName>
    </submittedName>
</protein>
<organism evidence="2 3">
    <name type="scientific">Candidatus Brevundimonas colombiensis</name>
    <dbReference type="NCBI Taxonomy" id="3121376"/>
    <lineage>
        <taxon>Bacteria</taxon>
        <taxon>Pseudomonadati</taxon>
        <taxon>Pseudomonadota</taxon>
        <taxon>Alphaproteobacteria</taxon>
        <taxon>Caulobacterales</taxon>
        <taxon>Caulobacteraceae</taxon>
        <taxon>Brevundimonas</taxon>
    </lineage>
</organism>
<evidence type="ECO:0000313" key="3">
    <source>
        <dbReference type="Proteomes" id="UP001213664"/>
    </source>
</evidence>
<sequence length="43" mass="4747">MNPAPSRSKPRGQQEHIMLALGIIFGFIAVIAAFNVFEFGRVD</sequence>
<name>A0AAJ5X0V2_9CAUL</name>
<accession>A0AAJ5X0V2</accession>
<keyword evidence="1" id="KW-0812">Transmembrane</keyword>
<keyword evidence="1" id="KW-0472">Membrane</keyword>
<evidence type="ECO:0000256" key="1">
    <source>
        <dbReference type="SAM" id="Phobius"/>
    </source>
</evidence>
<feature type="transmembrane region" description="Helical" evidence="1">
    <location>
        <begin position="17"/>
        <end position="37"/>
    </location>
</feature>